<gene>
    <name evidence="2" type="ORF">FSB76_06625</name>
</gene>
<reference evidence="2 3" key="1">
    <citation type="journal article" date="2013" name="J. Microbiol.">
        <title>Mucilaginibacter ginsenosidivorax sp. nov., with ginsenoside converting activity isolated from sediment.</title>
        <authorList>
            <person name="Kim J.K."/>
            <person name="Choi T.E."/>
            <person name="Liu Q.M."/>
            <person name="Park H.Y."/>
            <person name="Yi T.H."/>
            <person name="Yoon M.H."/>
            <person name="Kim S.C."/>
            <person name="Im W.T."/>
        </authorList>
    </citation>
    <scope>NUCLEOTIDE SEQUENCE [LARGE SCALE GENOMIC DNA]</scope>
    <source>
        <strain evidence="2 3">KHI28</strain>
    </source>
</reference>
<proteinExistence type="predicted"/>
<keyword evidence="1" id="KW-0732">Signal</keyword>
<name>A0A5B8VVM7_9SPHI</name>
<dbReference type="OrthoDB" id="793967at2"/>
<dbReference type="EMBL" id="CP042437">
    <property type="protein sequence ID" value="QEC75637.1"/>
    <property type="molecule type" value="Genomic_DNA"/>
</dbReference>
<evidence type="ECO:0000313" key="2">
    <source>
        <dbReference type="EMBL" id="QEC75637.1"/>
    </source>
</evidence>
<feature type="signal peptide" evidence="1">
    <location>
        <begin position="1"/>
        <end position="20"/>
    </location>
</feature>
<dbReference type="KEGG" id="mgk:FSB76_06625"/>
<keyword evidence="3" id="KW-1185">Reference proteome</keyword>
<sequence length="205" mass="21587">MKKTLLSLAILICAVLTVKAQDDDLLPRFSAGFGVGVTTGPQHSGFPAAGSVGLKGEYPIAGSPVCITASVAYQFYVSSDGYNYSYNSNYGESTTGTIASFVPVMAGARVYVNKLFFEGDVGASFNLNSGKSYTAQKVAPILSPSIGYGFRFGSSQKIGLDLSLSYETRLEKTQTPSDPSTVSPYISGYGAYNLVAFHVAFSLGL</sequence>
<accession>A0A5B8VVM7</accession>
<protein>
    <recommendedName>
        <fullName evidence="4">Outer membrane protein beta-barrel domain-containing protein</fullName>
    </recommendedName>
</protein>
<evidence type="ECO:0000256" key="1">
    <source>
        <dbReference type="SAM" id="SignalP"/>
    </source>
</evidence>
<dbReference type="Proteomes" id="UP000321362">
    <property type="component" value="Chromosome"/>
</dbReference>
<dbReference type="RefSeq" id="WP_147052849.1">
    <property type="nucleotide sequence ID" value="NZ_CP042437.1"/>
</dbReference>
<dbReference type="AlphaFoldDB" id="A0A5B8VVM7"/>
<evidence type="ECO:0000313" key="3">
    <source>
        <dbReference type="Proteomes" id="UP000321362"/>
    </source>
</evidence>
<evidence type="ECO:0008006" key="4">
    <source>
        <dbReference type="Google" id="ProtNLM"/>
    </source>
</evidence>
<organism evidence="2 3">
    <name type="scientific">Mucilaginibacter ginsenosidivorax</name>
    <dbReference type="NCBI Taxonomy" id="862126"/>
    <lineage>
        <taxon>Bacteria</taxon>
        <taxon>Pseudomonadati</taxon>
        <taxon>Bacteroidota</taxon>
        <taxon>Sphingobacteriia</taxon>
        <taxon>Sphingobacteriales</taxon>
        <taxon>Sphingobacteriaceae</taxon>
        <taxon>Mucilaginibacter</taxon>
    </lineage>
</organism>
<feature type="chain" id="PRO_5023128967" description="Outer membrane protein beta-barrel domain-containing protein" evidence="1">
    <location>
        <begin position="21"/>
        <end position="205"/>
    </location>
</feature>